<name>A0A3N4LU96_9PEZI</name>
<dbReference type="OrthoDB" id="2448891at2759"/>
<dbReference type="InterPro" id="IPR052980">
    <property type="entry name" value="Crinkler_effector"/>
</dbReference>
<keyword evidence="2" id="KW-1185">Reference proteome</keyword>
<dbReference type="Proteomes" id="UP000267821">
    <property type="component" value="Unassembled WGS sequence"/>
</dbReference>
<gene>
    <name evidence="1" type="ORF">L211DRAFT_835321</name>
</gene>
<dbReference type="PANTHER" id="PTHR33129">
    <property type="entry name" value="PROTEIN KINASE DOMAIN-CONTAINING PROTEIN-RELATED"/>
    <property type="match status" value="1"/>
</dbReference>
<proteinExistence type="predicted"/>
<evidence type="ECO:0008006" key="3">
    <source>
        <dbReference type="Google" id="ProtNLM"/>
    </source>
</evidence>
<dbReference type="InterPro" id="IPR027417">
    <property type="entry name" value="P-loop_NTPase"/>
</dbReference>
<evidence type="ECO:0000313" key="1">
    <source>
        <dbReference type="EMBL" id="RPB26483.1"/>
    </source>
</evidence>
<evidence type="ECO:0000313" key="2">
    <source>
        <dbReference type="Proteomes" id="UP000267821"/>
    </source>
</evidence>
<dbReference type="STRING" id="1051890.A0A3N4LU96"/>
<dbReference type="PANTHER" id="PTHR33129:SF1">
    <property type="entry name" value="ATP-BINDING PROTEIN"/>
    <property type="match status" value="1"/>
</dbReference>
<dbReference type="AlphaFoldDB" id="A0A3N4LU96"/>
<dbReference type="EMBL" id="ML121534">
    <property type="protein sequence ID" value="RPB26483.1"/>
    <property type="molecule type" value="Genomic_DNA"/>
</dbReference>
<accession>A0A3N4LU96</accession>
<reference evidence="1 2" key="1">
    <citation type="journal article" date="2018" name="Nat. Ecol. Evol.">
        <title>Pezizomycetes genomes reveal the molecular basis of ectomycorrhizal truffle lifestyle.</title>
        <authorList>
            <person name="Murat C."/>
            <person name="Payen T."/>
            <person name="Noel B."/>
            <person name="Kuo A."/>
            <person name="Morin E."/>
            <person name="Chen J."/>
            <person name="Kohler A."/>
            <person name="Krizsan K."/>
            <person name="Balestrini R."/>
            <person name="Da Silva C."/>
            <person name="Montanini B."/>
            <person name="Hainaut M."/>
            <person name="Levati E."/>
            <person name="Barry K.W."/>
            <person name="Belfiori B."/>
            <person name="Cichocki N."/>
            <person name="Clum A."/>
            <person name="Dockter R.B."/>
            <person name="Fauchery L."/>
            <person name="Guy J."/>
            <person name="Iotti M."/>
            <person name="Le Tacon F."/>
            <person name="Lindquist E.A."/>
            <person name="Lipzen A."/>
            <person name="Malagnac F."/>
            <person name="Mello A."/>
            <person name="Molinier V."/>
            <person name="Miyauchi S."/>
            <person name="Poulain J."/>
            <person name="Riccioni C."/>
            <person name="Rubini A."/>
            <person name="Sitrit Y."/>
            <person name="Splivallo R."/>
            <person name="Traeger S."/>
            <person name="Wang M."/>
            <person name="Zifcakova L."/>
            <person name="Wipf D."/>
            <person name="Zambonelli A."/>
            <person name="Paolocci F."/>
            <person name="Nowrousian M."/>
            <person name="Ottonello S."/>
            <person name="Baldrian P."/>
            <person name="Spatafora J.W."/>
            <person name="Henrissat B."/>
            <person name="Nagy L.G."/>
            <person name="Aury J.M."/>
            <person name="Wincker P."/>
            <person name="Grigoriev I.V."/>
            <person name="Bonfante P."/>
            <person name="Martin F.M."/>
        </authorList>
    </citation>
    <scope>NUCLEOTIDE SEQUENCE [LARGE SCALE GENOMIC DNA]</scope>
    <source>
        <strain evidence="1 2">ATCC MYA-4762</strain>
    </source>
</reference>
<protein>
    <recommendedName>
        <fullName evidence="3">Crinkler family protein</fullName>
    </recommendedName>
</protein>
<sequence length="515" mass="58334">MSTASEAWFKCIDPESEWGKVTLEGVKDIYDLKKAIKKEMAPELDAYPTSRLTIKAKKGEHDDDKEAVKLEVTEELASALKEYGTWLLVYVPSVQKKSNSPAVPNYELNSSLGGPGDDLAQFWQSLRDAKIDEQNCITLPNGTYWAGVKDFGGKLYIRDAYNTLWAQISNPSVKNWVITGTPGIGKTYFSLFLLYKIRKDHPNDIVLRQTIDSRQVFYPDGKAFQVESFGNLFRRNDIWHLLDAVTLAETSNGKVVIVTSPKITEWKGVKPPLYDFRYMPTWSFHELENWNTEFQPMGKEISQENLKELYTKWGGVPRTLVAVTRPTGLLDLESLFEPNCVANCFDVEAVPTYRSLPVGNITGKLLHVIPMNDELYIPRVCFATTYIRERCLSVLLKHNTLQLQQILSGLEVGALRGILFEVFSHKILLRGGKFTIYQLGDRSGDSSSTMDIDLPAYTVHHFLSSDPLMSEKYNMPIASNNATVDAIIPPHFLFQMTTSDTHSIKWLRTPNRILS</sequence>
<dbReference type="InParanoid" id="A0A3N4LU96"/>
<dbReference type="SUPFAM" id="SSF52540">
    <property type="entry name" value="P-loop containing nucleoside triphosphate hydrolases"/>
    <property type="match status" value="1"/>
</dbReference>
<organism evidence="1 2">
    <name type="scientific">Terfezia boudieri ATCC MYA-4762</name>
    <dbReference type="NCBI Taxonomy" id="1051890"/>
    <lineage>
        <taxon>Eukaryota</taxon>
        <taxon>Fungi</taxon>
        <taxon>Dikarya</taxon>
        <taxon>Ascomycota</taxon>
        <taxon>Pezizomycotina</taxon>
        <taxon>Pezizomycetes</taxon>
        <taxon>Pezizales</taxon>
        <taxon>Pezizaceae</taxon>
        <taxon>Terfezia</taxon>
    </lineage>
</organism>